<evidence type="ECO:0000256" key="7">
    <source>
        <dbReference type="ARBA" id="ARBA00023242"/>
    </source>
</evidence>
<proteinExistence type="inferred from homology"/>
<keyword evidence="4" id="KW-0238">DNA-binding</keyword>
<dbReference type="GO" id="GO:0003677">
    <property type="term" value="F:DNA binding"/>
    <property type="evidence" value="ECO:0007669"/>
    <property type="project" value="UniProtKB-KW"/>
</dbReference>
<evidence type="ECO:0000256" key="1">
    <source>
        <dbReference type="ARBA" id="ARBA00004123"/>
    </source>
</evidence>
<dbReference type="PROSITE" id="PS50217">
    <property type="entry name" value="BZIP"/>
    <property type="match status" value="1"/>
</dbReference>
<feature type="non-terminal residue" evidence="11">
    <location>
        <position position="304"/>
    </location>
</feature>
<reference evidence="11 12" key="1">
    <citation type="journal article" date="2017" name="Mycologia">
        <title>Bifiguratus adelaidae, gen. et sp. nov., a new member of Mucoromycotina in endophytic and soil-dwelling habitats.</title>
        <authorList>
            <person name="Torres-Cruz T.J."/>
            <person name="Billingsley Tobias T.L."/>
            <person name="Almatruk M."/>
            <person name="Hesse C."/>
            <person name="Kuske C.R."/>
            <person name="Desiro A."/>
            <person name="Benucci G.M."/>
            <person name="Bonito G."/>
            <person name="Stajich J.E."/>
            <person name="Dunlap C."/>
            <person name="Arnold A.E."/>
            <person name="Porras-Alfaro A."/>
        </authorList>
    </citation>
    <scope>NUCLEOTIDE SEQUENCE [LARGE SCALE GENOMIC DNA]</scope>
    <source>
        <strain evidence="11 12">AZ0501</strain>
    </source>
</reference>
<accession>A0A261XSP7</accession>
<keyword evidence="8" id="KW-0175">Coiled coil</keyword>
<comment type="subcellular location">
    <subcellularLocation>
        <location evidence="1">Nucleus</location>
    </subcellularLocation>
</comment>
<dbReference type="PANTHER" id="PTHR46714:SF6">
    <property type="entry name" value="TRANSCRIPTIONAL ACTIVATOR HAC1"/>
    <property type="match status" value="1"/>
</dbReference>
<dbReference type="PANTHER" id="PTHR46714">
    <property type="entry name" value="TRANSCRIPTIONAL ACTIVATOR HAC1"/>
    <property type="match status" value="1"/>
</dbReference>
<evidence type="ECO:0000313" key="11">
    <source>
        <dbReference type="EMBL" id="OZJ01385.1"/>
    </source>
</evidence>
<dbReference type="GO" id="GO:0006986">
    <property type="term" value="P:response to unfolded protein"/>
    <property type="evidence" value="ECO:0007669"/>
    <property type="project" value="UniProtKB-KW"/>
</dbReference>
<dbReference type="EMBL" id="MVBO01000423">
    <property type="protein sequence ID" value="OZJ01385.1"/>
    <property type="molecule type" value="Genomic_DNA"/>
</dbReference>
<keyword evidence="5" id="KW-0804">Transcription</keyword>
<dbReference type="OrthoDB" id="674948at2759"/>
<evidence type="ECO:0000313" key="12">
    <source>
        <dbReference type="Proteomes" id="UP000242875"/>
    </source>
</evidence>
<keyword evidence="3" id="KW-0805">Transcription regulation</keyword>
<feature type="region of interest" description="Disordered" evidence="9">
    <location>
        <begin position="1"/>
        <end position="43"/>
    </location>
</feature>
<feature type="compositionally biased region" description="Basic and acidic residues" evidence="9">
    <location>
        <begin position="33"/>
        <end position="43"/>
    </location>
</feature>
<keyword evidence="12" id="KW-1185">Reference proteome</keyword>
<keyword evidence="7" id="KW-0539">Nucleus</keyword>
<comment type="caution">
    <text evidence="11">The sequence shown here is derived from an EMBL/GenBank/DDBJ whole genome shotgun (WGS) entry which is preliminary data.</text>
</comment>
<organism evidence="11 12">
    <name type="scientific">Bifiguratus adelaidae</name>
    <dbReference type="NCBI Taxonomy" id="1938954"/>
    <lineage>
        <taxon>Eukaryota</taxon>
        <taxon>Fungi</taxon>
        <taxon>Fungi incertae sedis</taxon>
        <taxon>Mucoromycota</taxon>
        <taxon>Mucoromycotina</taxon>
        <taxon>Endogonomycetes</taxon>
        <taxon>Endogonales</taxon>
        <taxon>Endogonales incertae sedis</taxon>
        <taxon>Bifiguratus</taxon>
    </lineage>
</organism>
<protein>
    <recommendedName>
        <fullName evidence="10">BZIP domain-containing protein</fullName>
    </recommendedName>
</protein>
<evidence type="ECO:0000259" key="10">
    <source>
        <dbReference type="PROSITE" id="PS50217"/>
    </source>
</evidence>
<dbReference type="Gene3D" id="1.20.5.170">
    <property type="match status" value="1"/>
</dbReference>
<evidence type="ECO:0000256" key="3">
    <source>
        <dbReference type="ARBA" id="ARBA00023015"/>
    </source>
</evidence>
<dbReference type="SUPFAM" id="SSF57959">
    <property type="entry name" value="Leucine zipper domain"/>
    <property type="match status" value="1"/>
</dbReference>
<gene>
    <name evidence="11" type="ORF">BZG36_05706</name>
</gene>
<comment type="similarity">
    <text evidence="2">Belongs to the bZIP family.</text>
</comment>
<evidence type="ECO:0000256" key="9">
    <source>
        <dbReference type="SAM" id="MobiDB-lite"/>
    </source>
</evidence>
<sequence>MSTASIHNTHAGLPSPPLASNEEAVQVGRKRKTSLEDKDTKTKERILRNRAAAQDSRDRKRRYIAGLESTNSILSAENERLTKRLKTVEEENEALQAKVDFLTQQLAGLQKNTEFAEITRILFDGFRLASVVTALPSSNWKRHPLMNEDAMIDATNACDGFKITNPTSGEDVVEGTPNQNVAWDAGVSRIKQVTRIEILDASGRVADYRAGAWNATDGWEMDHELNLTSKTPGQYRYRLSAEAEDGRLCYYQSPYFDLLAPTSSNSTADNTKAAAVAAPVNGTLVTEPSACDGFTITNPTNEET</sequence>
<feature type="domain" description="BZIP" evidence="10">
    <location>
        <begin position="39"/>
        <end position="102"/>
    </location>
</feature>
<dbReference type="InterPro" id="IPR044280">
    <property type="entry name" value="Hac1/HY5"/>
</dbReference>
<keyword evidence="6" id="KW-0834">Unfolded protein response</keyword>
<evidence type="ECO:0000256" key="2">
    <source>
        <dbReference type="ARBA" id="ARBA00007163"/>
    </source>
</evidence>
<dbReference type="InterPro" id="IPR046347">
    <property type="entry name" value="bZIP_sf"/>
</dbReference>
<evidence type="ECO:0000256" key="8">
    <source>
        <dbReference type="SAM" id="Coils"/>
    </source>
</evidence>
<evidence type="ECO:0000256" key="4">
    <source>
        <dbReference type="ARBA" id="ARBA00023125"/>
    </source>
</evidence>
<dbReference type="Pfam" id="PF00170">
    <property type="entry name" value="bZIP_1"/>
    <property type="match status" value="1"/>
</dbReference>
<evidence type="ECO:0000256" key="6">
    <source>
        <dbReference type="ARBA" id="ARBA00023230"/>
    </source>
</evidence>
<dbReference type="AlphaFoldDB" id="A0A261XSP7"/>
<dbReference type="GO" id="GO:0000981">
    <property type="term" value="F:DNA-binding transcription factor activity, RNA polymerase II-specific"/>
    <property type="evidence" value="ECO:0007669"/>
    <property type="project" value="InterPro"/>
</dbReference>
<dbReference type="InterPro" id="IPR004827">
    <property type="entry name" value="bZIP"/>
</dbReference>
<dbReference type="GO" id="GO:0045944">
    <property type="term" value="P:positive regulation of transcription by RNA polymerase II"/>
    <property type="evidence" value="ECO:0007669"/>
    <property type="project" value="InterPro"/>
</dbReference>
<dbReference type="SMART" id="SM00338">
    <property type="entry name" value="BRLZ"/>
    <property type="match status" value="1"/>
</dbReference>
<evidence type="ECO:0000256" key="5">
    <source>
        <dbReference type="ARBA" id="ARBA00023163"/>
    </source>
</evidence>
<dbReference type="GO" id="GO:0005634">
    <property type="term" value="C:nucleus"/>
    <property type="evidence" value="ECO:0007669"/>
    <property type="project" value="UniProtKB-SubCell"/>
</dbReference>
<feature type="coiled-coil region" evidence="8">
    <location>
        <begin position="64"/>
        <end position="112"/>
    </location>
</feature>
<dbReference type="Proteomes" id="UP000242875">
    <property type="component" value="Unassembled WGS sequence"/>
</dbReference>
<name>A0A261XSP7_9FUNG</name>